<dbReference type="GO" id="GO:0051315">
    <property type="term" value="P:attachment of mitotic spindle microtubules to kinetochore"/>
    <property type="evidence" value="ECO:0007669"/>
    <property type="project" value="TreeGrafter"/>
</dbReference>
<dbReference type="Pfam" id="PF12539">
    <property type="entry name" value="Csm1"/>
    <property type="match status" value="1"/>
</dbReference>
<gene>
    <name evidence="4" type="ORF">BB561_002220</name>
</gene>
<dbReference type="OrthoDB" id="2431049at2759"/>
<dbReference type="GO" id="GO:0034506">
    <property type="term" value="C:chromosome, centromeric core domain"/>
    <property type="evidence" value="ECO:0007669"/>
    <property type="project" value="TreeGrafter"/>
</dbReference>
<reference evidence="4 5" key="1">
    <citation type="journal article" date="2018" name="MBio">
        <title>Comparative Genomics Reveals the Core Gene Toolbox for the Fungus-Insect Symbiosis.</title>
        <authorList>
            <person name="Wang Y."/>
            <person name="Stata M."/>
            <person name="Wang W."/>
            <person name="Stajich J.E."/>
            <person name="White M.M."/>
            <person name="Moncalvo J.M."/>
        </authorList>
    </citation>
    <scope>NUCLEOTIDE SEQUENCE [LARGE SCALE GENOMIC DNA]</scope>
    <source>
        <strain evidence="4 5">SWE-8-4</strain>
    </source>
</reference>
<dbReference type="InterPro" id="IPR040349">
    <property type="entry name" value="Csm1/Pcs1"/>
</dbReference>
<feature type="region of interest" description="Disordered" evidence="2">
    <location>
        <begin position="1"/>
        <end position="49"/>
    </location>
</feature>
<dbReference type="PANTHER" id="PTHR28006:SF1">
    <property type="entry name" value="MONOPOLIN COMPLEX SUBUNIT CSM1"/>
    <property type="match status" value="1"/>
</dbReference>
<dbReference type="InterPro" id="IPR020981">
    <property type="entry name" value="Csm1/Pcs1_C"/>
</dbReference>
<sequence>MGRLTFPRRRNARKKPNTVKNSPKINPKTAEKSLSKSSADSPKKTLKDTTADEIQEAQTKKHNSQTNFSEHFVLPKINNDIIDELALSIKKSLKKSFIASRETPSAPNTPQTLEDILSSETRKSNRLSEKNFSPTPIKILPKTELVKHPETPTVVNKKRFTLIDIPITSPNYALISDEMSLNINTIFDDKAESDIRNWTKQVNNSSNLFTAPSKISKEYLKLQKLSKDSDLLNTIDQINFSSNLKRKKPTSDPNDLNDNWKLHYDKLYKLRVTDAENKYDKLVKQVETYLKAADDKVDQQQKYINNLNSELKRVNDIMAESEYKKISESIEHTENESKTKELEDKVLLLTDQLIQSKATITSLQKHKRLSYTSIDSLLREKMQIHEGLSGFKVLDVTNDSEGNYYLCQLSGNYGKLEFFLSCFDDNPDTYEYMPNFDGLSQDQVAELTKYIPSYMKEPFVFEKKSSYLFFWRICDSLNRPRE</sequence>
<dbReference type="EMBL" id="MBFR01000072">
    <property type="protein sequence ID" value="PVU94843.1"/>
    <property type="molecule type" value="Genomic_DNA"/>
</dbReference>
<dbReference type="GO" id="GO:0005730">
    <property type="term" value="C:nucleolus"/>
    <property type="evidence" value="ECO:0007669"/>
    <property type="project" value="TreeGrafter"/>
</dbReference>
<dbReference type="Proteomes" id="UP000245383">
    <property type="component" value="Unassembled WGS sequence"/>
</dbReference>
<evidence type="ECO:0000256" key="1">
    <source>
        <dbReference type="SAM" id="Coils"/>
    </source>
</evidence>
<evidence type="ECO:0000313" key="5">
    <source>
        <dbReference type="Proteomes" id="UP000245383"/>
    </source>
</evidence>
<dbReference type="CDD" id="cd23787">
    <property type="entry name" value="RWD_CSM1"/>
    <property type="match status" value="1"/>
</dbReference>
<dbReference type="PANTHER" id="PTHR28006">
    <property type="entry name" value="MONOPOLIN COMPLEX SUBUNIT CSM1"/>
    <property type="match status" value="1"/>
</dbReference>
<dbReference type="STRING" id="133385.A0A2T9YR62"/>
<feature type="compositionally biased region" description="Basic residues" evidence="2">
    <location>
        <begin position="1"/>
        <end position="17"/>
    </location>
</feature>
<dbReference type="GO" id="GO:0033551">
    <property type="term" value="C:monopolin complex"/>
    <property type="evidence" value="ECO:0007669"/>
    <property type="project" value="InterPro"/>
</dbReference>
<name>A0A2T9YR62_9FUNG</name>
<keyword evidence="5" id="KW-1185">Reference proteome</keyword>
<accession>A0A2T9YR62</accession>
<comment type="caution">
    <text evidence="4">The sequence shown here is derived from an EMBL/GenBank/DDBJ whole genome shotgun (WGS) entry which is preliminary data.</text>
</comment>
<dbReference type="AlphaFoldDB" id="A0A2T9YR62"/>
<dbReference type="GO" id="GO:0072686">
    <property type="term" value="C:mitotic spindle"/>
    <property type="evidence" value="ECO:0007669"/>
    <property type="project" value="TreeGrafter"/>
</dbReference>
<protein>
    <recommendedName>
        <fullName evidence="3">Monopolin complex subunit Csm1/Pcs1 C-terminal domain-containing protein</fullName>
    </recommendedName>
</protein>
<dbReference type="Gene3D" id="3.90.1150.80">
    <property type="match status" value="1"/>
</dbReference>
<evidence type="ECO:0000259" key="3">
    <source>
        <dbReference type="Pfam" id="PF12539"/>
    </source>
</evidence>
<feature type="coiled-coil region" evidence="1">
    <location>
        <begin position="272"/>
        <end position="324"/>
    </location>
</feature>
<dbReference type="InterPro" id="IPR038608">
    <property type="entry name" value="Csm1/Pcs1_C_sf"/>
</dbReference>
<evidence type="ECO:0000313" key="4">
    <source>
        <dbReference type="EMBL" id="PVU94843.1"/>
    </source>
</evidence>
<proteinExistence type="predicted"/>
<feature type="domain" description="Monopolin complex subunit Csm1/Pcs1 C-terminal" evidence="3">
    <location>
        <begin position="383"/>
        <end position="463"/>
    </location>
</feature>
<dbReference type="GO" id="GO:1990644">
    <property type="term" value="F:microtubule site clamp"/>
    <property type="evidence" value="ECO:0007669"/>
    <property type="project" value="TreeGrafter"/>
</dbReference>
<evidence type="ECO:0000256" key="2">
    <source>
        <dbReference type="SAM" id="MobiDB-lite"/>
    </source>
</evidence>
<keyword evidence="1" id="KW-0175">Coiled coil</keyword>
<organism evidence="4 5">
    <name type="scientific">Smittium simulii</name>
    <dbReference type="NCBI Taxonomy" id="133385"/>
    <lineage>
        <taxon>Eukaryota</taxon>
        <taxon>Fungi</taxon>
        <taxon>Fungi incertae sedis</taxon>
        <taxon>Zoopagomycota</taxon>
        <taxon>Kickxellomycotina</taxon>
        <taxon>Harpellomycetes</taxon>
        <taxon>Harpellales</taxon>
        <taxon>Legeriomycetaceae</taxon>
        <taxon>Smittium</taxon>
    </lineage>
</organism>
<dbReference type="GO" id="GO:0045144">
    <property type="term" value="P:meiotic sister chromatid segregation"/>
    <property type="evidence" value="ECO:0007669"/>
    <property type="project" value="TreeGrafter"/>
</dbReference>